<sequence length="334" mass="35831">MKLNVILAAGCAAILNLAPAQAETLRFSSFEPPNAFITAEVLTPWAKDVSEASGGEVTIQMFPGGTMGRDPAQQIQMVEQGVADIAWVIPGYTPGRFAEGTVGELPFLVRSSRAGSTAMWKMYEEGLFKGDYDKFKMLCICSSPANFIGATRPVREPGGMKGLKMRAPGPTMLSAISALGAVPVGGITAPALAESLSRDLIQGTFLQWGVVESFRLGEVLPFYNEVPLGATPMLVIMNKQKYESLPPKAKAAIDQFAGEAFSERFGTSFDAYMTEARARIAAKNKPEIFTPDEAQAAVWQQTVEIATTDWLARTPDGQKIYDAFTAALKAAGTN</sequence>
<name>A0A0U3Q1Q6_9HYPH</name>
<evidence type="ECO:0000256" key="1">
    <source>
        <dbReference type="ARBA" id="ARBA00022729"/>
    </source>
</evidence>
<geneLocation type="plasmid" evidence="3 4">
    <name>p.p-1</name>
</geneLocation>
<dbReference type="CDD" id="cd13665">
    <property type="entry name" value="PBP2_TRAP_Dctp3_4"/>
    <property type="match status" value="1"/>
</dbReference>
<dbReference type="Proteomes" id="UP000064921">
    <property type="component" value="Plasmid p.p-1"/>
</dbReference>
<organism evidence="3 4">
    <name type="scientific">Pannonibacter phragmitetus</name>
    <dbReference type="NCBI Taxonomy" id="121719"/>
    <lineage>
        <taxon>Bacteria</taxon>
        <taxon>Pseudomonadati</taxon>
        <taxon>Pseudomonadota</taxon>
        <taxon>Alphaproteobacteria</taxon>
        <taxon>Hyphomicrobiales</taxon>
        <taxon>Stappiaceae</taxon>
        <taxon>Pannonibacter</taxon>
    </lineage>
</organism>
<evidence type="ECO:0000256" key="2">
    <source>
        <dbReference type="SAM" id="SignalP"/>
    </source>
</evidence>
<reference evidence="3 4" key="1">
    <citation type="submission" date="2015-10" db="EMBL/GenBank/DDBJ databases">
        <title>The world's first case of liver abscess caused by Pannonibacter phragmitetus.</title>
        <authorList>
            <person name="Ming D."/>
            <person name="Wang M."/>
            <person name="Zhou Y."/>
            <person name="Jiang T."/>
            <person name="Hu S."/>
        </authorList>
    </citation>
    <scope>NUCLEOTIDE SEQUENCE [LARGE SCALE GENOMIC DNA]</scope>
    <source>
        <strain evidence="3 4">31801</strain>
        <plasmid evidence="4">Plasmid p.p-1</plasmid>
    </source>
</reference>
<dbReference type="AlphaFoldDB" id="A0A0U3Q1Q6"/>
<feature type="chain" id="PRO_5006843415" evidence="2">
    <location>
        <begin position="23"/>
        <end position="334"/>
    </location>
</feature>
<dbReference type="Gene3D" id="3.40.190.170">
    <property type="entry name" value="Bacterial extracellular solute-binding protein, family 7"/>
    <property type="match status" value="1"/>
</dbReference>
<dbReference type="NCBIfam" id="NF037995">
    <property type="entry name" value="TRAP_S1"/>
    <property type="match status" value="1"/>
</dbReference>
<dbReference type="RefSeq" id="WP_058901012.1">
    <property type="nucleotide sequence ID" value="NZ_CP013069.1"/>
</dbReference>
<evidence type="ECO:0000313" key="3">
    <source>
        <dbReference type="EMBL" id="ALV30468.1"/>
    </source>
</evidence>
<dbReference type="Pfam" id="PF03480">
    <property type="entry name" value="DctP"/>
    <property type="match status" value="1"/>
</dbReference>
<gene>
    <name evidence="3" type="ORF">APZ00_24865</name>
</gene>
<evidence type="ECO:0000313" key="4">
    <source>
        <dbReference type="Proteomes" id="UP000064921"/>
    </source>
</evidence>
<keyword evidence="3" id="KW-0614">Plasmid</keyword>
<keyword evidence="1 2" id="KW-0732">Signal</keyword>
<dbReference type="PANTHER" id="PTHR33376">
    <property type="match status" value="1"/>
</dbReference>
<dbReference type="InterPro" id="IPR038404">
    <property type="entry name" value="TRAP_DctP_sf"/>
</dbReference>
<keyword evidence="4" id="KW-1185">Reference proteome</keyword>
<proteinExistence type="predicted"/>
<dbReference type="EMBL" id="CP013069">
    <property type="protein sequence ID" value="ALV30468.1"/>
    <property type="molecule type" value="Genomic_DNA"/>
</dbReference>
<feature type="signal peptide" evidence="2">
    <location>
        <begin position="1"/>
        <end position="22"/>
    </location>
</feature>
<dbReference type="GO" id="GO:0055085">
    <property type="term" value="P:transmembrane transport"/>
    <property type="evidence" value="ECO:0007669"/>
    <property type="project" value="InterPro"/>
</dbReference>
<dbReference type="InterPro" id="IPR018389">
    <property type="entry name" value="DctP_fam"/>
</dbReference>
<accession>A0A0U3Q1Q6</accession>
<dbReference type="PANTHER" id="PTHR33376:SF15">
    <property type="entry name" value="BLL6794 PROTEIN"/>
    <property type="match status" value="1"/>
</dbReference>
<dbReference type="KEGG" id="pphr:APZ00_24865"/>
<protein>
    <submittedName>
        <fullName evidence="3">C4-dicarboxylate ABC transporter substrate-binding protein</fullName>
    </submittedName>
</protein>